<reference evidence="8" key="2">
    <citation type="submission" date="2025-09" db="UniProtKB">
        <authorList>
            <consortium name="Ensembl"/>
        </authorList>
    </citation>
    <scope>IDENTIFICATION</scope>
</reference>
<dbReference type="GO" id="GO:0007166">
    <property type="term" value="P:cell surface receptor signaling pathway"/>
    <property type="evidence" value="ECO:0007669"/>
    <property type="project" value="UniProtKB-ARBA"/>
</dbReference>
<evidence type="ECO:0000259" key="7">
    <source>
        <dbReference type="PROSITE" id="PS50835"/>
    </source>
</evidence>
<gene>
    <name evidence="8" type="primary">KIR3DX1</name>
</gene>
<dbReference type="InterPro" id="IPR003599">
    <property type="entry name" value="Ig_sub"/>
</dbReference>
<keyword evidence="3" id="KW-1015">Disulfide bond</keyword>
<reference evidence="8" key="1">
    <citation type="submission" date="2025-08" db="UniProtKB">
        <authorList>
            <consortium name="Ensembl"/>
        </authorList>
    </citation>
    <scope>IDENTIFICATION</scope>
</reference>
<dbReference type="SUPFAM" id="SSF48726">
    <property type="entry name" value="Immunoglobulin"/>
    <property type="match status" value="3"/>
</dbReference>
<dbReference type="Pfam" id="PF00047">
    <property type="entry name" value="ig"/>
    <property type="match status" value="2"/>
</dbReference>
<feature type="compositionally biased region" description="Basic residues" evidence="6">
    <location>
        <begin position="345"/>
        <end position="365"/>
    </location>
</feature>
<evidence type="ECO:0000313" key="8">
    <source>
        <dbReference type="Ensembl" id="ENSP00000479466.1"/>
    </source>
</evidence>
<evidence type="ECO:0000256" key="5">
    <source>
        <dbReference type="ARBA" id="ARBA00023319"/>
    </source>
</evidence>
<dbReference type="FunFam" id="2.60.40.10:FF:000049">
    <property type="entry name" value="Leukocyte immunoglobulin-like receptor subfamily B member 1"/>
    <property type="match status" value="3"/>
</dbReference>
<dbReference type="Gene3D" id="2.60.40.10">
    <property type="entry name" value="Immunoglobulins"/>
    <property type="match status" value="3"/>
</dbReference>
<evidence type="ECO:0000256" key="4">
    <source>
        <dbReference type="ARBA" id="ARBA00023180"/>
    </source>
</evidence>
<keyword evidence="4" id="KW-0325">Glycoprotein</keyword>
<dbReference type="PANTHER" id="PTHR11738">
    <property type="entry name" value="MHC CLASS I NK CELL RECEPTOR"/>
    <property type="match status" value="1"/>
</dbReference>
<name>A0A087WZE3_HUMAN</name>
<keyword evidence="2" id="KW-0677">Repeat</keyword>
<dbReference type="InterPro" id="IPR013783">
    <property type="entry name" value="Ig-like_fold"/>
</dbReference>
<dbReference type="PhylomeDB" id="A0A087WZE3"/>
<dbReference type="InterPro" id="IPR007110">
    <property type="entry name" value="Ig-like_dom"/>
</dbReference>
<evidence type="ECO:0000256" key="1">
    <source>
        <dbReference type="ARBA" id="ARBA00022729"/>
    </source>
</evidence>
<keyword evidence="5" id="KW-0393">Immunoglobulin domain</keyword>
<evidence type="ECO:0000256" key="6">
    <source>
        <dbReference type="SAM" id="MobiDB-lite"/>
    </source>
</evidence>
<dbReference type="InterPro" id="IPR036179">
    <property type="entry name" value="Ig-like_dom_sf"/>
</dbReference>
<dbReference type="PANTHER" id="PTHR11738:SF192">
    <property type="entry name" value="KILLER CELL IMMUNOGLOBULIN-LIKE RECEPTOR-LIKE PROTEIN KIR3DX1-RELATED"/>
    <property type="match status" value="1"/>
</dbReference>
<protein>
    <submittedName>
        <fullName evidence="8">Killer cell immunoglobulin like receptor, three Ig domains X1 (pseudogene)</fullName>
    </submittedName>
</protein>
<feature type="region of interest" description="Disordered" evidence="6">
    <location>
        <begin position="332"/>
        <end position="365"/>
    </location>
</feature>
<dbReference type="Proteomes" id="UP000005640">
    <property type="component" value="Unplaced"/>
</dbReference>
<evidence type="ECO:0000313" key="9">
    <source>
        <dbReference type="Proteomes" id="UP000005640"/>
    </source>
</evidence>
<dbReference type="InterPro" id="IPR050412">
    <property type="entry name" value="Ig-like_Receptors_ImmuneReg"/>
</dbReference>
<organism evidence="8 9">
    <name type="scientific">Homo sapiens</name>
    <name type="common">Human</name>
    <dbReference type="NCBI Taxonomy" id="9606"/>
    <lineage>
        <taxon>Eukaryota</taxon>
        <taxon>Metazoa</taxon>
        <taxon>Chordata</taxon>
        <taxon>Craniata</taxon>
        <taxon>Vertebrata</taxon>
        <taxon>Euteleostomi</taxon>
        <taxon>Mammalia</taxon>
        <taxon>Eutheria</taxon>
        <taxon>Euarchontoglires</taxon>
        <taxon>Primates</taxon>
        <taxon>Haplorrhini</taxon>
        <taxon>Catarrhini</taxon>
        <taxon>Hominidae</taxon>
        <taxon>Homo</taxon>
    </lineage>
</organism>
<dbReference type="UCSC" id="uc010erm.4">
    <property type="organism name" value="human"/>
</dbReference>
<proteinExistence type="predicted"/>
<dbReference type="HGNC" id="HGNC:25043">
    <property type="gene designation" value="KIR3DX1"/>
</dbReference>
<keyword evidence="1" id="KW-0732">Signal</keyword>
<keyword evidence="9" id="KW-1185">Reference proteome</keyword>
<dbReference type="SMR" id="A0A087WZE3"/>
<sequence>MAPKLITVLCLGFCLNQKICPHAGAQDKFSLSAWPSPVVPLGGRVTLSCHSHLRFVIWTIFQTTGTRSHELHTGLSNNITISPVTPEHAGTYRCVGIYKHASKWSAESNSLKIIVTGLFTKPSISAHPSSLVHAGARVSLRCHSELAFDEFILYKEGHIQHSQQLDQGMEAGIHYVEAVFSMGPVTPAHAGAYRCCGCFSHSRYEWSAPSDPLDIVITGKYKKPSLSTQVDPMMRLGEKLTLFCSSEISFDQYHLFRHGVAHGQWLSGGQRHREAFQANFSVGRATPVPGGTYRCYGSFNDSPYKPPVTRCNFTPQETLRVLLCHSQNPPLNLTPPWQTQSPRKANGRMKRSLQQKRHRRSYMPS</sequence>
<evidence type="ECO:0000256" key="3">
    <source>
        <dbReference type="ARBA" id="ARBA00023157"/>
    </source>
</evidence>
<dbReference type="AlphaFoldDB" id="A0A087WZE3"/>
<dbReference type="InterPro" id="IPR013151">
    <property type="entry name" value="Immunoglobulin_dom"/>
</dbReference>
<dbReference type="PROSITE" id="PS50835">
    <property type="entry name" value="IG_LIKE"/>
    <property type="match status" value="1"/>
</dbReference>
<accession>A0A087WZE3</accession>
<dbReference type="SMART" id="SM00409">
    <property type="entry name" value="IG"/>
    <property type="match status" value="3"/>
</dbReference>
<feature type="domain" description="Ig-like" evidence="7">
    <location>
        <begin position="224"/>
        <end position="295"/>
    </location>
</feature>
<dbReference type="Ensembl" id="ENST00000620623.4">
    <property type="protein sequence ID" value="ENSP00000479466.1"/>
    <property type="gene ID" value="ENSG00000275918.4"/>
</dbReference>
<evidence type="ECO:0000256" key="2">
    <source>
        <dbReference type="ARBA" id="ARBA00022737"/>
    </source>
</evidence>
<feature type="compositionally biased region" description="Polar residues" evidence="6">
    <location>
        <begin position="332"/>
        <end position="343"/>
    </location>
</feature>